<dbReference type="AlphaFoldDB" id="C7N7X9"/>
<keyword evidence="2" id="KW-0808">Transferase</keyword>
<evidence type="ECO:0000259" key="1">
    <source>
        <dbReference type="PROSITE" id="PS51186"/>
    </source>
</evidence>
<reference evidence="2 3" key="1">
    <citation type="journal article" date="2009" name="Stand. Genomic Sci.">
        <title>Complete genome sequence of Slackia heliotrinireducens type strain (RHS 1).</title>
        <authorList>
            <person name="Pukall R."/>
            <person name="Lapidus A."/>
            <person name="Nolan M."/>
            <person name="Copeland A."/>
            <person name="Glavina Del Rio T."/>
            <person name="Lucas S."/>
            <person name="Chen F."/>
            <person name="Tice H."/>
            <person name="Cheng J.F."/>
            <person name="Chertkov O."/>
            <person name="Bruce D."/>
            <person name="Goodwin L."/>
            <person name="Kuske C."/>
            <person name="Brettin T."/>
            <person name="Detter J.C."/>
            <person name="Han C."/>
            <person name="Pitluck S."/>
            <person name="Pati A."/>
            <person name="Mavrommatis K."/>
            <person name="Ivanova N."/>
            <person name="Ovchinnikova G."/>
            <person name="Chen A."/>
            <person name="Palaniappan K."/>
            <person name="Schneider S."/>
            <person name="Rohde M."/>
            <person name="Chain P."/>
            <person name="D'haeseleer P."/>
            <person name="Goker M."/>
            <person name="Bristow J."/>
            <person name="Eisen J.A."/>
            <person name="Markowitz V."/>
            <person name="Kyrpides N.C."/>
            <person name="Klenk H.P."/>
            <person name="Hugenholtz P."/>
        </authorList>
    </citation>
    <scope>NUCLEOTIDE SEQUENCE [LARGE SCALE GENOMIC DNA]</scope>
    <source>
        <strain evidence="3">ATCC 29202 / DSM 20476 / NCTC 11029 / RHS 1</strain>
    </source>
</reference>
<dbReference type="PROSITE" id="PS51186">
    <property type="entry name" value="GNAT"/>
    <property type="match status" value="1"/>
</dbReference>
<dbReference type="KEGG" id="shi:Shel_20000"/>
<dbReference type="Proteomes" id="UP000002026">
    <property type="component" value="Chromosome"/>
</dbReference>
<name>C7N7X9_SLAHD</name>
<dbReference type="Pfam" id="PF00583">
    <property type="entry name" value="Acetyltransf_1"/>
    <property type="match status" value="1"/>
</dbReference>
<dbReference type="RefSeq" id="WP_012799115.1">
    <property type="nucleotide sequence ID" value="NC_013165.1"/>
</dbReference>
<proteinExistence type="predicted"/>
<dbReference type="Gene3D" id="3.40.630.30">
    <property type="match status" value="1"/>
</dbReference>
<dbReference type="InterPro" id="IPR016181">
    <property type="entry name" value="Acyl_CoA_acyltransferase"/>
</dbReference>
<dbReference type="InterPro" id="IPR000182">
    <property type="entry name" value="GNAT_dom"/>
</dbReference>
<dbReference type="GO" id="GO:0016747">
    <property type="term" value="F:acyltransferase activity, transferring groups other than amino-acyl groups"/>
    <property type="evidence" value="ECO:0007669"/>
    <property type="project" value="InterPro"/>
</dbReference>
<protein>
    <submittedName>
        <fullName evidence="2">Acetyltransferase (GNAT) family protein</fullName>
    </submittedName>
</protein>
<organism evidence="2 3">
    <name type="scientific">Slackia heliotrinireducens (strain ATCC 29202 / DSM 20476 / NCTC 11029 / RHS 1)</name>
    <name type="common">Peptococcus heliotrinreducens</name>
    <dbReference type="NCBI Taxonomy" id="471855"/>
    <lineage>
        <taxon>Bacteria</taxon>
        <taxon>Bacillati</taxon>
        <taxon>Actinomycetota</taxon>
        <taxon>Coriobacteriia</taxon>
        <taxon>Eggerthellales</taxon>
        <taxon>Eggerthellaceae</taxon>
        <taxon>Slackia</taxon>
    </lineage>
</organism>
<evidence type="ECO:0000313" key="3">
    <source>
        <dbReference type="Proteomes" id="UP000002026"/>
    </source>
</evidence>
<dbReference type="SUPFAM" id="SSF55729">
    <property type="entry name" value="Acyl-CoA N-acyltransferases (Nat)"/>
    <property type="match status" value="1"/>
</dbReference>
<feature type="domain" description="N-acetyltransferase" evidence="1">
    <location>
        <begin position="3"/>
        <end position="171"/>
    </location>
</feature>
<dbReference type="eggNOG" id="COG0456">
    <property type="taxonomic scope" value="Bacteria"/>
</dbReference>
<keyword evidence="3" id="KW-1185">Reference proteome</keyword>
<gene>
    <name evidence="2" type="ordered locus">Shel_20000</name>
</gene>
<dbReference type="HOGENOM" id="CLU_013985_18_4_11"/>
<dbReference type="EMBL" id="CP001684">
    <property type="protein sequence ID" value="ACV23014.1"/>
    <property type="molecule type" value="Genomic_DNA"/>
</dbReference>
<dbReference type="STRING" id="471855.Shel_20000"/>
<accession>C7N7X9</accession>
<evidence type="ECO:0000313" key="2">
    <source>
        <dbReference type="EMBL" id="ACV23014.1"/>
    </source>
</evidence>
<sequence length="171" mass="19752">MVSFIPVVSEEQLGQLADMADEIWHEYWPAIIGIGQTDYMVERFQSLPAIKRDIADHGYRYWFIHDSEQKARGGIVGYTGGRTETETNRFFISKIYLFSDARGHGYCSRTIEFYDQLCRNESLRAMYLTVNKHNDLGVRAYLAKGFETIDSVETDIGSGYVMDDYIMERQA</sequence>